<proteinExistence type="predicted"/>
<evidence type="ECO:0000313" key="2">
    <source>
        <dbReference type="Proteomes" id="UP000601435"/>
    </source>
</evidence>
<evidence type="ECO:0000313" key="1">
    <source>
        <dbReference type="EMBL" id="CAE7754332.1"/>
    </source>
</evidence>
<dbReference type="EMBL" id="CAJNJA010039168">
    <property type="protein sequence ID" value="CAE7754332.1"/>
    <property type="molecule type" value="Genomic_DNA"/>
</dbReference>
<keyword evidence="2" id="KW-1185">Reference proteome</keyword>
<protein>
    <submittedName>
        <fullName evidence="1">BirA protein</fullName>
    </submittedName>
</protein>
<reference evidence="1" key="1">
    <citation type="submission" date="2021-02" db="EMBL/GenBank/DDBJ databases">
        <authorList>
            <person name="Dougan E. K."/>
            <person name="Rhodes N."/>
            <person name="Thang M."/>
            <person name="Chan C."/>
        </authorList>
    </citation>
    <scope>NUCLEOTIDE SEQUENCE</scope>
</reference>
<name>A0A812XUE3_9DINO</name>
<accession>A0A812XUE3</accession>
<dbReference type="Proteomes" id="UP000601435">
    <property type="component" value="Unassembled WGS sequence"/>
</dbReference>
<organism evidence="1 2">
    <name type="scientific">Symbiodinium necroappetens</name>
    <dbReference type="NCBI Taxonomy" id="1628268"/>
    <lineage>
        <taxon>Eukaryota</taxon>
        <taxon>Sar</taxon>
        <taxon>Alveolata</taxon>
        <taxon>Dinophyceae</taxon>
        <taxon>Suessiales</taxon>
        <taxon>Symbiodiniaceae</taxon>
        <taxon>Symbiodinium</taxon>
    </lineage>
</organism>
<feature type="non-terminal residue" evidence="1">
    <location>
        <position position="1"/>
    </location>
</feature>
<comment type="caution">
    <text evidence="1">The sequence shown here is derived from an EMBL/GenBank/DDBJ whole genome shotgun (WGS) entry which is preliminary data.</text>
</comment>
<dbReference type="AlphaFoldDB" id="A0A812XUE3"/>
<dbReference type="OrthoDB" id="422727at2759"/>
<gene>
    <name evidence="1" type="primary">birA</name>
    <name evidence="1" type="ORF">SNEC2469_LOCUS21892</name>
</gene>
<sequence>PIYAAPIVVDVDAEDDEPAMEYPRWWTTKHAAQVYDREAKLLEDVEAGDFVYAIYEKAVDWPSSSDDKWERATHLVMTHRLRPGTDNPFCLNLPQSRLTKAGSEHLLLQFMRKPCLKSPALGVVQRSMRPGRLDCQDAGSAEESGHGRIFRKQNRVMLRGVY</sequence>